<dbReference type="SUPFAM" id="SSF69279">
    <property type="entry name" value="Phage tail proteins"/>
    <property type="match status" value="1"/>
</dbReference>
<dbReference type="RefSeq" id="WP_284485484.1">
    <property type="nucleotide sequence ID" value="NZ_JASNJE010000010.1"/>
</dbReference>
<reference evidence="1 2" key="1">
    <citation type="submission" date="2023-05" db="EMBL/GenBank/DDBJ databases">
        <title>Sedimentitalea sp. nov. JM2-8.</title>
        <authorList>
            <person name="Huang J."/>
        </authorList>
    </citation>
    <scope>NUCLEOTIDE SEQUENCE [LARGE SCALE GENOMIC DNA]</scope>
    <source>
        <strain evidence="1 2">JM2-8</strain>
    </source>
</reference>
<keyword evidence="2" id="KW-1185">Reference proteome</keyword>
<accession>A0ABT7FEK9</accession>
<name>A0ABT7FEK9_9RHOB</name>
<protein>
    <recommendedName>
        <fullName evidence="3">Phage protein D</fullName>
    </recommendedName>
</protein>
<gene>
    <name evidence="1" type="ORF">QO034_10505</name>
</gene>
<sequence length="381" mass="41136">MPAARFAIYRDDMPLGARAAARLTELDLRQGDDAIGVMRLRFSLAQGADGTYPLLDAEGMEPGTKLSLSLAAPGGSDQRVFTGYLAYLRPHFEAIEANSYLDIVAHDPAILLNAEERVASYPDASDTDAAEEILGRYGLAIDAGQSDVRSAEDDQMLIQRGTDWAFLNRLAERNGFAVHFTVDPTDGTPKCYFGPPDLAAEPQADLTVLRENANLTWIDFQVAHDRPARRVGAAIDTLAKRLVRVDTETSVPVLGERLFAQAAADGLARAASVTPVRFLRGAIPRDTALNAQAAGQMAADSQVIEARGELDPGLYRNLLRPHAPVLIKGVGDRLSGVYYVRSVRTLMQQGELTQTFVAVSNALGRTGQEDFGRSAEEEPAA</sequence>
<evidence type="ECO:0000313" key="2">
    <source>
        <dbReference type="Proteomes" id="UP001227126"/>
    </source>
</evidence>
<dbReference type="Proteomes" id="UP001227126">
    <property type="component" value="Unassembled WGS sequence"/>
</dbReference>
<dbReference type="EMBL" id="JASNJE010000010">
    <property type="protein sequence ID" value="MDK3073543.1"/>
    <property type="molecule type" value="Genomic_DNA"/>
</dbReference>
<proteinExistence type="predicted"/>
<organism evidence="1 2">
    <name type="scientific">Sedimentitalea xiamensis</name>
    <dbReference type="NCBI Taxonomy" id="3050037"/>
    <lineage>
        <taxon>Bacteria</taxon>
        <taxon>Pseudomonadati</taxon>
        <taxon>Pseudomonadota</taxon>
        <taxon>Alphaproteobacteria</taxon>
        <taxon>Rhodobacterales</taxon>
        <taxon>Paracoccaceae</taxon>
        <taxon>Sedimentitalea</taxon>
    </lineage>
</organism>
<evidence type="ECO:0008006" key="3">
    <source>
        <dbReference type="Google" id="ProtNLM"/>
    </source>
</evidence>
<evidence type="ECO:0000313" key="1">
    <source>
        <dbReference type="EMBL" id="MDK3073543.1"/>
    </source>
</evidence>
<comment type="caution">
    <text evidence="1">The sequence shown here is derived from an EMBL/GenBank/DDBJ whole genome shotgun (WGS) entry which is preliminary data.</text>
</comment>